<dbReference type="CDD" id="cd08771">
    <property type="entry name" value="DLP_1"/>
    <property type="match status" value="1"/>
</dbReference>
<dbReference type="InterPro" id="IPR027417">
    <property type="entry name" value="P-loop_NTPase"/>
</dbReference>
<dbReference type="PANTHER" id="PTHR11566">
    <property type="entry name" value="DYNAMIN"/>
    <property type="match status" value="1"/>
</dbReference>
<reference evidence="7" key="1">
    <citation type="submission" date="2018-04" db="EMBL/GenBank/DDBJ databases">
        <title>Whole genome sequencing of Hypsizygus marmoreus.</title>
        <authorList>
            <person name="Choi I.-G."/>
            <person name="Min B."/>
            <person name="Kim J.-G."/>
            <person name="Kim S."/>
            <person name="Oh Y.-L."/>
            <person name="Kong W.-S."/>
            <person name="Park H."/>
            <person name="Jeong J."/>
            <person name="Song E.-S."/>
        </authorList>
    </citation>
    <scope>NUCLEOTIDE SEQUENCE [LARGE SCALE GENOMIC DNA]</scope>
    <source>
        <strain evidence="7">51987-8</strain>
    </source>
</reference>
<name>A0A369JCG3_HYPMA</name>
<gene>
    <name evidence="7" type="primary">mx_0</name>
    <name evidence="7" type="ORF">Hypma_014367</name>
</gene>
<dbReference type="GO" id="GO:0016559">
    <property type="term" value="P:peroxisome fission"/>
    <property type="evidence" value="ECO:0007669"/>
    <property type="project" value="TreeGrafter"/>
</dbReference>
<dbReference type="Pfam" id="PF02212">
    <property type="entry name" value="GED"/>
    <property type="match status" value="1"/>
</dbReference>
<dbReference type="Gene3D" id="3.40.50.300">
    <property type="entry name" value="P-loop containing nucleotide triphosphate hydrolases"/>
    <property type="match status" value="1"/>
</dbReference>
<dbReference type="SMART" id="SM00302">
    <property type="entry name" value="GED"/>
    <property type="match status" value="1"/>
</dbReference>
<evidence type="ECO:0000256" key="1">
    <source>
        <dbReference type="ARBA" id="ARBA00022741"/>
    </source>
</evidence>
<organism evidence="7 8">
    <name type="scientific">Hypsizygus marmoreus</name>
    <name type="common">White beech mushroom</name>
    <name type="synonym">Agaricus marmoreus</name>
    <dbReference type="NCBI Taxonomy" id="39966"/>
    <lineage>
        <taxon>Eukaryota</taxon>
        <taxon>Fungi</taxon>
        <taxon>Dikarya</taxon>
        <taxon>Basidiomycota</taxon>
        <taxon>Agaricomycotina</taxon>
        <taxon>Agaricomycetes</taxon>
        <taxon>Agaricomycetidae</taxon>
        <taxon>Agaricales</taxon>
        <taxon>Tricholomatineae</taxon>
        <taxon>Lyophyllaceae</taxon>
        <taxon>Hypsizygus</taxon>
    </lineage>
</organism>
<dbReference type="InterPro" id="IPR020850">
    <property type="entry name" value="GED_dom"/>
</dbReference>
<feature type="compositionally biased region" description="Polar residues" evidence="4">
    <location>
        <begin position="7"/>
        <end position="23"/>
    </location>
</feature>
<feature type="domain" description="GED" evidence="5">
    <location>
        <begin position="657"/>
        <end position="751"/>
    </location>
</feature>
<sequence>MFGGMRRNTSSANGTTGRRSMSGQTAQLATTLSSTSYARRCKELIRLDRDLRALGAQVHFDMPRLVVIGGQSAGKSSLVEGVTGINVPRDSGTCTRCPMECTVSTSGSSWACTISLRTSYNTDGTVLEPPTIESFGPVLHQKRDVELWLRRAQAAILNRHLPLKDFLTKAEADLKKAVKDPNTLLFSRNTVMVDIEDPELADLSFVDLPGLIQNSDPETIDLIKGLVVANIESENTLILVAIPMSDDIDNQAAVRLAREADPHGERTIGMCLVRAISTHLDKRVPSPLCTGVLTKPDTLTRGALGARQKWQETIEGKVDPLKHGYYCVRLPDDDERARNISRAASQELAAKYFASTAPWDQMANHRNRFGVPNFVSDVSRLLIELIESNLPKLEAQLKQLLSQCQAELDDLPVIVSTSDPSTEIFLLITKFCEDFRAATCGESRKSLVQGARRRFAQLKQEIFDTRPNFRPFPGDLEQFVSIDGPGNPPGTPIRLEDVKIAVANSIGWELPKLVPFDATKGLILDFTKMWHTPSFASFDDVFALTSHFVKTLIGHHFGQFTKLEKHISSIVKLELEKCKVETLHSLRKLLELENLPLFTQNTDLLDSEGNAWHVRYTDAWQHPGRYHIRHIFDSPSQAPSERLEENPSVRLEADRDALLVMSNVRAYFQVAFKRVVDYVPLVIDHGLNQALAGSLQKSLFQSLTTNNTTERMEELLSEDPILAQKRASLESRKTNLLQIKERLEMLLQGGGV</sequence>
<dbReference type="PROSITE" id="PS51388">
    <property type="entry name" value="GED"/>
    <property type="match status" value="1"/>
</dbReference>
<dbReference type="InterPro" id="IPR001401">
    <property type="entry name" value="Dynamin_GTPase"/>
</dbReference>
<protein>
    <submittedName>
        <fullName evidence="7">Interferon-induced GTP-binding protein Mx</fullName>
    </submittedName>
</protein>
<dbReference type="InParanoid" id="A0A369JCG3"/>
<dbReference type="InterPro" id="IPR030381">
    <property type="entry name" value="G_DYNAMIN_dom"/>
</dbReference>
<comment type="caution">
    <text evidence="7">The sequence shown here is derived from an EMBL/GenBank/DDBJ whole genome shotgun (WGS) entry which is preliminary data.</text>
</comment>
<evidence type="ECO:0000256" key="3">
    <source>
        <dbReference type="SAM" id="Coils"/>
    </source>
</evidence>
<evidence type="ECO:0000313" key="8">
    <source>
        <dbReference type="Proteomes" id="UP000076154"/>
    </source>
</evidence>
<dbReference type="GO" id="GO:0016020">
    <property type="term" value="C:membrane"/>
    <property type="evidence" value="ECO:0007669"/>
    <property type="project" value="TreeGrafter"/>
</dbReference>
<keyword evidence="2" id="KW-0342">GTP-binding</keyword>
<dbReference type="InterPro" id="IPR003130">
    <property type="entry name" value="GED"/>
</dbReference>
<dbReference type="PANTHER" id="PTHR11566:SF21">
    <property type="entry name" value="DYNAMIN RELATED PROTEIN 1, ISOFORM A"/>
    <property type="match status" value="1"/>
</dbReference>
<dbReference type="EMBL" id="LUEZ02000085">
    <property type="protein sequence ID" value="RDB19012.1"/>
    <property type="molecule type" value="Genomic_DNA"/>
</dbReference>
<dbReference type="InterPro" id="IPR022812">
    <property type="entry name" value="Dynamin"/>
</dbReference>
<evidence type="ECO:0000256" key="4">
    <source>
        <dbReference type="SAM" id="MobiDB-lite"/>
    </source>
</evidence>
<dbReference type="GO" id="GO:0000266">
    <property type="term" value="P:mitochondrial fission"/>
    <property type="evidence" value="ECO:0007669"/>
    <property type="project" value="TreeGrafter"/>
</dbReference>
<evidence type="ECO:0000259" key="5">
    <source>
        <dbReference type="PROSITE" id="PS51388"/>
    </source>
</evidence>
<dbReference type="Proteomes" id="UP000076154">
    <property type="component" value="Unassembled WGS sequence"/>
</dbReference>
<dbReference type="InterPro" id="IPR000375">
    <property type="entry name" value="Dynamin_stalk"/>
</dbReference>
<dbReference type="STRING" id="39966.A0A369JCG3"/>
<keyword evidence="1" id="KW-0547">Nucleotide-binding</keyword>
<accession>A0A369JCG3</accession>
<dbReference type="GO" id="GO:0048312">
    <property type="term" value="P:intracellular distribution of mitochondria"/>
    <property type="evidence" value="ECO:0007669"/>
    <property type="project" value="TreeGrafter"/>
</dbReference>
<evidence type="ECO:0000313" key="7">
    <source>
        <dbReference type="EMBL" id="RDB19012.1"/>
    </source>
</evidence>
<dbReference type="GO" id="GO:0005874">
    <property type="term" value="C:microtubule"/>
    <property type="evidence" value="ECO:0007669"/>
    <property type="project" value="TreeGrafter"/>
</dbReference>
<dbReference type="GO" id="GO:0005739">
    <property type="term" value="C:mitochondrion"/>
    <property type="evidence" value="ECO:0007669"/>
    <property type="project" value="TreeGrafter"/>
</dbReference>
<dbReference type="GO" id="GO:0008017">
    <property type="term" value="F:microtubule binding"/>
    <property type="evidence" value="ECO:0007669"/>
    <property type="project" value="TreeGrafter"/>
</dbReference>
<dbReference type="Pfam" id="PF01031">
    <property type="entry name" value="Dynamin_M"/>
    <property type="match status" value="1"/>
</dbReference>
<dbReference type="SMART" id="SM00053">
    <property type="entry name" value="DYNc"/>
    <property type="match status" value="1"/>
</dbReference>
<dbReference type="GO" id="GO:0005525">
    <property type="term" value="F:GTP binding"/>
    <property type="evidence" value="ECO:0007669"/>
    <property type="project" value="InterPro"/>
</dbReference>
<dbReference type="InterPro" id="IPR045063">
    <property type="entry name" value="Dynamin_N"/>
</dbReference>
<dbReference type="SUPFAM" id="SSF52540">
    <property type="entry name" value="P-loop containing nucleoside triphosphate hydrolases"/>
    <property type="match status" value="1"/>
</dbReference>
<dbReference type="PRINTS" id="PR00195">
    <property type="entry name" value="DYNAMIN"/>
</dbReference>
<feature type="region of interest" description="Disordered" evidence="4">
    <location>
        <begin position="1"/>
        <end position="29"/>
    </location>
</feature>
<dbReference type="OrthoDB" id="5061070at2759"/>
<dbReference type="Gene3D" id="1.20.120.1240">
    <property type="entry name" value="Dynamin, middle domain"/>
    <property type="match status" value="1"/>
</dbReference>
<proteinExistence type="predicted"/>
<dbReference type="GO" id="GO:0006897">
    <property type="term" value="P:endocytosis"/>
    <property type="evidence" value="ECO:0007669"/>
    <property type="project" value="TreeGrafter"/>
</dbReference>
<dbReference type="PROSITE" id="PS51718">
    <property type="entry name" value="G_DYNAMIN_2"/>
    <property type="match status" value="1"/>
</dbReference>
<dbReference type="AlphaFoldDB" id="A0A369JCG3"/>
<evidence type="ECO:0000256" key="2">
    <source>
        <dbReference type="ARBA" id="ARBA00023134"/>
    </source>
</evidence>
<feature type="coiled-coil region" evidence="3">
    <location>
        <begin position="383"/>
        <end position="410"/>
    </location>
</feature>
<keyword evidence="3" id="KW-0175">Coiled coil</keyword>
<evidence type="ECO:0000259" key="6">
    <source>
        <dbReference type="PROSITE" id="PS51718"/>
    </source>
</evidence>
<dbReference type="GO" id="GO:0003924">
    <property type="term" value="F:GTPase activity"/>
    <property type="evidence" value="ECO:0007669"/>
    <property type="project" value="InterPro"/>
</dbReference>
<keyword evidence="8" id="KW-1185">Reference proteome</keyword>
<feature type="domain" description="Dynamin-type G" evidence="6">
    <location>
        <begin position="59"/>
        <end position="269"/>
    </location>
</feature>
<dbReference type="Pfam" id="PF00350">
    <property type="entry name" value="Dynamin_N"/>
    <property type="match status" value="1"/>
</dbReference>